<organism evidence="1 2">
    <name type="scientific">Oryza rufipogon</name>
    <name type="common">Brownbeard rice</name>
    <name type="synonym">Asian wild rice</name>
    <dbReference type="NCBI Taxonomy" id="4529"/>
    <lineage>
        <taxon>Eukaryota</taxon>
        <taxon>Viridiplantae</taxon>
        <taxon>Streptophyta</taxon>
        <taxon>Embryophyta</taxon>
        <taxon>Tracheophyta</taxon>
        <taxon>Spermatophyta</taxon>
        <taxon>Magnoliopsida</taxon>
        <taxon>Liliopsida</taxon>
        <taxon>Poales</taxon>
        <taxon>Poaceae</taxon>
        <taxon>BOP clade</taxon>
        <taxon>Oryzoideae</taxon>
        <taxon>Oryzeae</taxon>
        <taxon>Oryzinae</taxon>
        <taxon>Oryza</taxon>
    </lineage>
</organism>
<dbReference type="HOGENOM" id="CLU_3072040_0_0_1"/>
<protein>
    <submittedName>
        <fullName evidence="1">Uncharacterized protein</fullName>
    </submittedName>
</protein>
<evidence type="ECO:0000313" key="2">
    <source>
        <dbReference type="Proteomes" id="UP000008022"/>
    </source>
</evidence>
<keyword evidence="2" id="KW-1185">Reference proteome</keyword>
<evidence type="ECO:0000313" key="1">
    <source>
        <dbReference type="EnsemblPlants" id="ORUFI06G15620.1"/>
    </source>
</evidence>
<reference evidence="1" key="2">
    <citation type="submission" date="2015-06" db="UniProtKB">
        <authorList>
            <consortium name="EnsemblPlants"/>
        </authorList>
    </citation>
    <scope>IDENTIFICATION</scope>
</reference>
<dbReference type="AlphaFoldDB" id="A0A0E0PXU2"/>
<name>A0A0E0PXU2_ORYRU</name>
<dbReference type="Gramene" id="ORUFI06G15620.1">
    <property type="protein sequence ID" value="ORUFI06G15620.1"/>
    <property type="gene ID" value="ORUFI06G15620"/>
</dbReference>
<sequence>MLCVTATDDINDTLTISFCHVVVQPNFAQSSCYLKLILETGLEMHLAVNYVLC</sequence>
<accession>A0A0E0PXU2</accession>
<dbReference type="Proteomes" id="UP000008022">
    <property type="component" value="Unassembled WGS sequence"/>
</dbReference>
<proteinExistence type="predicted"/>
<reference evidence="2" key="1">
    <citation type="submission" date="2013-06" db="EMBL/GenBank/DDBJ databases">
        <authorList>
            <person name="Zhao Q."/>
        </authorList>
    </citation>
    <scope>NUCLEOTIDE SEQUENCE</scope>
    <source>
        <strain evidence="2">cv. W1943</strain>
    </source>
</reference>
<dbReference type="EnsemblPlants" id="ORUFI06G15620.1">
    <property type="protein sequence ID" value="ORUFI06G15620.1"/>
    <property type="gene ID" value="ORUFI06G15620"/>
</dbReference>